<evidence type="ECO:0000256" key="15">
    <source>
        <dbReference type="ARBA" id="ARBA00023063"/>
    </source>
</evidence>
<comment type="subcellular location">
    <subcellularLocation>
        <location evidence="3">Cell membrane</location>
        <topology evidence="3">Peripheral membrane protein</topology>
    </subcellularLocation>
</comment>
<evidence type="ECO:0000313" key="19">
    <source>
        <dbReference type="EMBL" id="MEY8771514.1"/>
    </source>
</evidence>
<evidence type="ECO:0000256" key="7">
    <source>
        <dbReference type="ARBA" id="ARBA00022475"/>
    </source>
</evidence>
<protein>
    <recommendedName>
        <fullName evidence="5">nitrate reductase (quinone)</fullName>
        <ecNumber evidence="5">1.7.5.1</ecNumber>
    </recommendedName>
</protein>
<keyword evidence="15" id="KW-0534">Nitrate assimilation</keyword>
<comment type="catalytic activity">
    <reaction evidence="17">
        <text>nitrate + a quinol = a quinone + nitrite + H2O</text>
        <dbReference type="Rhea" id="RHEA:56144"/>
        <dbReference type="ChEBI" id="CHEBI:15377"/>
        <dbReference type="ChEBI" id="CHEBI:16301"/>
        <dbReference type="ChEBI" id="CHEBI:17632"/>
        <dbReference type="ChEBI" id="CHEBI:24646"/>
        <dbReference type="ChEBI" id="CHEBI:132124"/>
        <dbReference type="EC" id="1.7.5.1"/>
    </reaction>
</comment>
<dbReference type="PROSITE" id="PS51669">
    <property type="entry name" value="4FE4S_MOW_BIS_MGD"/>
    <property type="match status" value="1"/>
</dbReference>
<keyword evidence="12" id="KW-0560">Oxidoreductase</keyword>
<keyword evidence="7" id="KW-1003">Cell membrane</keyword>
<feature type="domain" description="4Fe-4S Mo/W bis-MGD-type" evidence="18">
    <location>
        <begin position="43"/>
        <end position="107"/>
    </location>
</feature>
<evidence type="ECO:0000256" key="3">
    <source>
        <dbReference type="ARBA" id="ARBA00004202"/>
    </source>
</evidence>
<evidence type="ECO:0000256" key="8">
    <source>
        <dbReference type="ARBA" id="ARBA00022485"/>
    </source>
</evidence>
<comment type="similarity">
    <text evidence="4">Belongs to the prokaryotic molybdopterin-containing oxidoreductase family.</text>
</comment>
<dbReference type="PANTHER" id="PTHR43105">
    <property type="entry name" value="RESPIRATORY NITRATE REDUCTASE"/>
    <property type="match status" value="1"/>
</dbReference>
<dbReference type="InterPro" id="IPR050123">
    <property type="entry name" value="Prok_molybdopt-oxidoreductase"/>
</dbReference>
<keyword evidence="13" id="KW-0408">Iron</keyword>
<sequence>MSKFLDRFRYFKQLAEPFAGQHGQTLNTNRDWEEGYRSRWQHDKIVRSTHGVNCTGSCSWKIYVKNGLVTWETQQTDYPRTRPDLPNHEPRGCPRGASYSWYLYSANRLKYPLMRKKLLKLWREAKAEHQDPVAAWGSIVSDPQKAQSYKIARGRGGFVRSSWQEVNELIAASNIYTAKTFGPDRIIGFSPIPAMSMVSYAAGARYLSLIGGVCLSFYDWYCDLPPASPMTWGEQTDVPESADWYNSSYIIAWGSNVPQTRTPDAHFFTEVRYKGTKTVAITPDYAEVAKLCDQWLNPKQGTDSALALALGHVMLKEFHLEREVPYFRDYVRRYTDMPMLVLLEPREGGYYAAGRQLRASDLIDNLGQENNPQWKTIAIDQESGELVAPQGSIGYRWGEKGKWNLESREGGSQREVTLQLSLLGSHDEIAEVGFPYFGGLESENFSSVPLEEILLHKLPVKRLQLADGSAALVASVYDLTLANYGLDRGLHDENCAGSYDEIKAYSPAWAEQITGVSRQNIIRLAREFADNAEKTRGRSMIIVGAGMNHWYHMDMNYRGLINMLIFCGCVGQSGGGWAHYVGQEKLRPQTGWTPLAFALDWQRPPRHMNSTSFFYNHSSQWRYETVQTSELLSPLADKKRYGGSLIDFNVRSERMGWLPSAPQLNGNPLNIAAQAKAAGMPPVDFTVESLKTGTLRFAAEQPDNPQNFPRNLFVWRSNLLGSSGKGHEYMLKYLLGTENGIQGKDLGVQGGVKPEEVEWQEKGGEGKLDLVVTLDFRLSSTCLYSDIVLPTATWYEKDDMNTSDMHPFIHPLSAAVDPAWGAKSDWEIYKDIAKRFSELCPGHLGVETDIVTLPVQHDSPAELAQPFDVKEWKKGECDLIPGKTAPHIIAVERDYPATWERFTSLGPLLDKLGNGGKGISWNTQKEVDFLKELNYVKTDGPAAGRPNIDSAIDAAEVILSLAPETNGQVAVKAWQALSDITGRDHTHLALNKEDEKIRFRDIQAQPRKIISSPTWSGLEDEHVSYNACYTNVHELIPWRTLSGRQQLYQDHEWMRAFGESLLVYRPPIDTRAARPLLNKKPNGNPEKALNFLTPHQKWGIHSTYSDNLLMLTLSRGGPIVWMSEEDAQELGIADNDWIEAFNANGSLTARAVVSQRVPAGMTMMYHAQERIVNIPGSEITGQRGGIHNSVTRACPKPTHMIGGYAQLSYGFNYYGTVGSNRDEFVVVRKMNHVHWLDGEGNDDCQGGKGRKS</sequence>
<evidence type="ECO:0000256" key="5">
    <source>
        <dbReference type="ARBA" id="ARBA00012500"/>
    </source>
</evidence>
<dbReference type="InterPro" id="IPR037943">
    <property type="entry name" value="MopB_CT_Nitrate-R-NarG-like"/>
</dbReference>
<evidence type="ECO:0000256" key="2">
    <source>
        <dbReference type="ARBA" id="ARBA00001966"/>
    </source>
</evidence>
<dbReference type="CDD" id="cd02750">
    <property type="entry name" value="MopB_Nitrate-R-NarG-like"/>
    <property type="match status" value="1"/>
</dbReference>
<evidence type="ECO:0000256" key="1">
    <source>
        <dbReference type="ARBA" id="ARBA00001942"/>
    </source>
</evidence>
<dbReference type="Gene3D" id="3.40.50.12440">
    <property type="match status" value="1"/>
</dbReference>
<dbReference type="InterPro" id="IPR006657">
    <property type="entry name" value="MoPterin_dinucl-bd_dom"/>
</dbReference>
<comment type="cofactor">
    <cofactor evidence="2">
        <name>[4Fe-4S] cluster</name>
        <dbReference type="ChEBI" id="CHEBI:49883"/>
    </cofactor>
</comment>
<evidence type="ECO:0000313" key="20">
    <source>
        <dbReference type="Proteomes" id="UP001565243"/>
    </source>
</evidence>
<comment type="caution">
    <text evidence="19">The sequence shown here is derived from an EMBL/GenBank/DDBJ whole genome shotgun (WGS) entry which is preliminary data.</text>
</comment>
<dbReference type="InterPro" id="IPR006656">
    <property type="entry name" value="Mopterin_OxRdtase"/>
</dbReference>
<dbReference type="InterPro" id="IPR028189">
    <property type="entry name" value="Nitr_red_alph_N"/>
</dbReference>
<dbReference type="InterPro" id="IPR027467">
    <property type="entry name" value="MopterinOxRdtase_cofactor_BS"/>
</dbReference>
<evidence type="ECO:0000256" key="13">
    <source>
        <dbReference type="ARBA" id="ARBA00023004"/>
    </source>
</evidence>
<evidence type="ECO:0000256" key="6">
    <source>
        <dbReference type="ARBA" id="ARBA00022448"/>
    </source>
</evidence>
<dbReference type="InterPro" id="IPR006655">
    <property type="entry name" value="Mopterin_OxRdtase_prok_CS"/>
</dbReference>
<gene>
    <name evidence="19" type="ORF">AB6T85_14020</name>
</gene>
<name>A0ABV4E9C1_9GAMM</name>
<organism evidence="19 20">
    <name type="scientific">Erwinia aeris</name>
    <dbReference type="NCBI Taxonomy" id="3239803"/>
    <lineage>
        <taxon>Bacteria</taxon>
        <taxon>Pseudomonadati</taxon>
        <taxon>Pseudomonadota</taxon>
        <taxon>Gammaproteobacteria</taxon>
        <taxon>Enterobacterales</taxon>
        <taxon>Erwiniaceae</taxon>
        <taxon>Erwinia</taxon>
    </lineage>
</organism>
<dbReference type="Pfam" id="PF00384">
    <property type="entry name" value="Molybdopterin"/>
    <property type="match status" value="1"/>
</dbReference>
<reference evidence="19 20" key="1">
    <citation type="submission" date="2024-07" db="EMBL/GenBank/DDBJ databases">
        <authorList>
            <person name="Hebao G."/>
        </authorList>
    </citation>
    <scope>NUCLEOTIDE SEQUENCE [LARGE SCALE GENOMIC DNA]</scope>
    <source>
        <strain evidence="19 20">ACCC 02193</strain>
    </source>
</reference>
<keyword evidence="10" id="KW-0479">Metal-binding</keyword>
<evidence type="ECO:0000256" key="12">
    <source>
        <dbReference type="ARBA" id="ARBA00023002"/>
    </source>
</evidence>
<dbReference type="InterPro" id="IPR009010">
    <property type="entry name" value="Asp_de-COase-like_dom_sf"/>
</dbReference>
<dbReference type="PROSITE" id="PS00551">
    <property type="entry name" value="MOLYBDOPTERIN_PROK_1"/>
    <property type="match status" value="1"/>
</dbReference>
<dbReference type="Proteomes" id="UP001565243">
    <property type="component" value="Unassembled WGS sequence"/>
</dbReference>
<dbReference type="InterPro" id="IPR006963">
    <property type="entry name" value="Mopterin_OxRdtase_4Fe-4S_dom"/>
</dbReference>
<dbReference type="EC" id="1.7.5.1" evidence="5"/>
<keyword evidence="9" id="KW-0500">Molybdenum</keyword>
<evidence type="ECO:0000256" key="9">
    <source>
        <dbReference type="ARBA" id="ARBA00022505"/>
    </source>
</evidence>
<comment type="cofactor">
    <cofactor evidence="1">
        <name>Mo-bis(molybdopterin guanine dinucleotide)</name>
        <dbReference type="ChEBI" id="CHEBI:60539"/>
    </cofactor>
</comment>
<dbReference type="PANTHER" id="PTHR43105:SF8">
    <property type="entry name" value="RESPIRATORY NITRATE REDUCTASE 1 ALPHA CHAIN"/>
    <property type="match status" value="1"/>
</dbReference>
<proteinExistence type="inferred from homology"/>
<keyword evidence="16" id="KW-0472">Membrane</keyword>
<evidence type="ECO:0000256" key="16">
    <source>
        <dbReference type="ARBA" id="ARBA00023136"/>
    </source>
</evidence>
<evidence type="ECO:0000256" key="10">
    <source>
        <dbReference type="ARBA" id="ARBA00022723"/>
    </source>
</evidence>
<accession>A0ABV4E9C1</accession>
<dbReference type="PROSITE" id="PS00490">
    <property type="entry name" value="MOLYBDOPTERIN_PROK_2"/>
    <property type="match status" value="1"/>
</dbReference>
<evidence type="ECO:0000256" key="11">
    <source>
        <dbReference type="ARBA" id="ARBA00022982"/>
    </source>
</evidence>
<dbReference type="EMBL" id="JBGFFX010000008">
    <property type="protein sequence ID" value="MEY8771514.1"/>
    <property type="molecule type" value="Genomic_DNA"/>
</dbReference>
<dbReference type="SMART" id="SM00926">
    <property type="entry name" value="Molybdop_Fe4S4"/>
    <property type="match status" value="1"/>
</dbReference>
<keyword evidence="6" id="KW-0813">Transport</keyword>
<evidence type="ECO:0000256" key="14">
    <source>
        <dbReference type="ARBA" id="ARBA00023014"/>
    </source>
</evidence>
<dbReference type="SUPFAM" id="SSF53706">
    <property type="entry name" value="Formate dehydrogenase/DMSO reductase, domains 1-3"/>
    <property type="match status" value="1"/>
</dbReference>
<keyword evidence="11" id="KW-0249">Electron transport</keyword>
<dbReference type="SUPFAM" id="SSF50692">
    <property type="entry name" value="ADC-like"/>
    <property type="match status" value="1"/>
</dbReference>
<dbReference type="CDD" id="cd02776">
    <property type="entry name" value="MopB_CT_Nitrate-R-NarG-like"/>
    <property type="match status" value="1"/>
</dbReference>
<dbReference type="RefSeq" id="WP_369895902.1">
    <property type="nucleotide sequence ID" value="NZ_JBGFFX010000008.1"/>
</dbReference>
<keyword evidence="20" id="KW-1185">Reference proteome</keyword>
<dbReference type="Pfam" id="PF14710">
    <property type="entry name" value="Nitr_red_alph_N"/>
    <property type="match status" value="1"/>
</dbReference>
<keyword evidence="8" id="KW-0004">4Fe-4S</keyword>
<dbReference type="InterPro" id="IPR006468">
    <property type="entry name" value="NarG"/>
</dbReference>
<evidence type="ECO:0000256" key="4">
    <source>
        <dbReference type="ARBA" id="ARBA00010312"/>
    </source>
</evidence>
<dbReference type="InterPro" id="IPR044906">
    <property type="entry name" value="Nitr_red_alph_N_sf"/>
</dbReference>
<dbReference type="NCBIfam" id="TIGR01580">
    <property type="entry name" value="narG"/>
    <property type="match status" value="1"/>
</dbReference>
<keyword evidence="14" id="KW-0411">Iron-sulfur</keyword>
<dbReference type="Gene3D" id="4.10.1200.10">
    <property type="entry name" value="nitrate reductase tail"/>
    <property type="match status" value="1"/>
</dbReference>
<evidence type="ECO:0000256" key="17">
    <source>
        <dbReference type="ARBA" id="ARBA00048294"/>
    </source>
</evidence>
<dbReference type="Pfam" id="PF01568">
    <property type="entry name" value="Molydop_binding"/>
    <property type="match status" value="1"/>
</dbReference>
<evidence type="ECO:0000259" key="18">
    <source>
        <dbReference type="PROSITE" id="PS51669"/>
    </source>
</evidence>